<feature type="transmembrane region" description="Helical" evidence="1">
    <location>
        <begin position="122"/>
        <end position="142"/>
    </location>
</feature>
<dbReference type="PANTHER" id="PTHR40057:SF1">
    <property type="entry name" value="SLR1162 PROTEIN"/>
    <property type="match status" value="1"/>
</dbReference>
<evidence type="ECO:0000313" key="3">
    <source>
        <dbReference type="EMBL" id="XCG62039.1"/>
    </source>
</evidence>
<gene>
    <name evidence="3" type="ORF">ABLG96_12175</name>
</gene>
<keyword evidence="1" id="KW-1133">Transmembrane helix</keyword>
<name>A0AAU8DIM9_9ACTN</name>
<feature type="domain" description="ABM" evidence="2">
    <location>
        <begin position="4"/>
        <end position="75"/>
    </location>
</feature>
<dbReference type="InterPro" id="IPR011008">
    <property type="entry name" value="Dimeric_a/b-barrel"/>
</dbReference>
<keyword evidence="3" id="KW-0560">Oxidoreductase</keyword>
<dbReference type="SUPFAM" id="SSF54909">
    <property type="entry name" value="Dimeric alpha+beta barrel"/>
    <property type="match status" value="1"/>
</dbReference>
<dbReference type="AlphaFoldDB" id="A0AAU8DIM9"/>
<reference evidence="3" key="1">
    <citation type="submission" date="2024-05" db="EMBL/GenBank/DDBJ databases">
        <authorList>
            <person name="Cai S.Y."/>
            <person name="Jin L.M."/>
            <person name="Li H.R."/>
        </authorList>
    </citation>
    <scope>NUCLEOTIDE SEQUENCE</scope>
    <source>
        <strain evidence="3">A5-74</strain>
    </source>
</reference>
<dbReference type="InterPro" id="IPR007138">
    <property type="entry name" value="ABM_dom"/>
</dbReference>
<proteinExistence type="predicted"/>
<sequence>MSAPVTVAITRHLETGHEDEMVSWFAAGISLAEKFPGFLGGGWVRPDLGSDTWHMLYRFADPDSLEVWESSSQRQWWKASAAGLGVVEARVERRTGIEGWFDDPMTTEVDDVRPVIAAPPRWKQACTIFLVFLPLSLLANWIARETLSTMALPLRVLIVTLVLTPVMTYAGLPWITRTLHWWLHGRPAPWRRVR</sequence>
<dbReference type="GO" id="GO:0004497">
    <property type="term" value="F:monooxygenase activity"/>
    <property type="evidence" value="ECO:0007669"/>
    <property type="project" value="UniProtKB-KW"/>
</dbReference>
<protein>
    <submittedName>
        <fullName evidence="3">Antibiotic biosynthesis monooxygenase</fullName>
    </submittedName>
</protein>
<dbReference type="PANTHER" id="PTHR40057">
    <property type="entry name" value="SLR1162 PROTEIN"/>
    <property type="match status" value="1"/>
</dbReference>
<dbReference type="Gene3D" id="3.30.70.100">
    <property type="match status" value="1"/>
</dbReference>
<feature type="transmembrane region" description="Helical" evidence="1">
    <location>
        <begin position="154"/>
        <end position="175"/>
    </location>
</feature>
<dbReference type="EMBL" id="CP159218">
    <property type="protein sequence ID" value="XCG62039.1"/>
    <property type="molecule type" value="Genomic_DNA"/>
</dbReference>
<keyword evidence="1" id="KW-0812">Transmembrane</keyword>
<dbReference type="InterPro" id="IPR038762">
    <property type="entry name" value="ABM_predict"/>
</dbReference>
<organism evidence="3">
    <name type="scientific">Nakamurella sp. A5-74</name>
    <dbReference type="NCBI Taxonomy" id="3158264"/>
    <lineage>
        <taxon>Bacteria</taxon>
        <taxon>Bacillati</taxon>
        <taxon>Actinomycetota</taxon>
        <taxon>Actinomycetes</taxon>
        <taxon>Nakamurellales</taxon>
        <taxon>Nakamurellaceae</taxon>
        <taxon>Nakamurella</taxon>
    </lineage>
</organism>
<keyword evidence="3" id="KW-0503">Monooxygenase</keyword>
<keyword evidence="1" id="KW-0472">Membrane</keyword>
<dbReference type="Pfam" id="PF03992">
    <property type="entry name" value="ABM"/>
    <property type="match status" value="1"/>
</dbReference>
<evidence type="ECO:0000259" key="2">
    <source>
        <dbReference type="Pfam" id="PF03992"/>
    </source>
</evidence>
<evidence type="ECO:0000256" key="1">
    <source>
        <dbReference type="SAM" id="Phobius"/>
    </source>
</evidence>
<dbReference type="RefSeq" id="WP_353647654.1">
    <property type="nucleotide sequence ID" value="NZ_CP159218.1"/>
</dbReference>
<accession>A0AAU8DIM9</accession>